<sequence length="70" mass="7971">MSIRYELIIYWSHDDEAFVVEVPELPGCMADGESYEQAVANAQVVIEEWIETARSLGRPIPEPRGKLMYA</sequence>
<protein>
    <submittedName>
        <fullName evidence="2">Type II toxin-antitoxin system HicB family antitoxin</fullName>
    </submittedName>
</protein>
<dbReference type="SUPFAM" id="SSF143100">
    <property type="entry name" value="TTHA1013/TTHA0281-like"/>
    <property type="match status" value="1"/>
</dbReference>
<accession>A0A3E1K8J8</accession>
<evidence type="ECO:0000313" key="2">
    <source>
        <dbReference type="EMBL" id="RFF30361.1"/>
    </source>
</evidence>
<comment type="caution">
    <text evidence="2">The sequence shown here is derived from an EMBL/GenBank/DDBJ whole genome shotgun (WGS) entry which is preliminary data.</text>
</comment>
<evidence type="ECO:0000259" key="1">
    <source>
        <dbReference type="Pfam" id="PF15919"/>
    </source>
</evidence>
<dbReference type="Proteomes" id="UP000260351">
    <property type="component" value="Unassembled WGS sequence"/>
</dbReference>
<feature type="domain" description="HicB-like antitoxin of toxin-antitoxin system" evidence="1">
    <location>
        <begin position="8"/>
        <end position="63"/>
    </location>
</feature>
<dbReference type="OrthoDB" id="9807959at2"/>
<dbReference type="Pfam" id="PF15919">
    <property type="entry name" value="HicB_lk_antitox"/>
    <property type="match status" value="1"/>
</dbReference>
<dbReference type="PANTHER" id="PTHR34504:SF2">
    <property type="entry name" value="UPF0150 PROTEIN SSL0259"/>
    <property type="match status" value="1"/>
</dbReference>
<dbReference type="InterPro" id="IPR035069">
    <property type="entry name" value="TTHA1013/TTHA0281-like"/>
</dbReference>
<organism evidence="2 3">
    <name type="scientific">Wenzhouxiangella sediminis</name>
    <dbReference type="NCBI Taxonomy" id="1792836"/>
    <lineage>
        <taxon>Bacteria</taxon>
        <taxon>Pseudomonadati</taxon>
        <taxon>Pseudomonadota</taxon>
        <taxon>Gammaproteobacteria</taxon>
        <taxon>Chromatiales</taxon>
        <taxon>Wenzhouxiangellaceae</taxon>
        <taxon>Wenzhouxiangella</taxon>
    </lineage>
</organism>
<dbReference type="Gene3D" id="3.30.160.250">
    <property type="match status" value="1"/>
</dbReference>
<dbReference type="PANTHER" id="PTHR34504">
    <property type="entry name" value="ANTITOXIN HICB"/>
    <property type="match status" value="1"/>
</dbReference>
<keyword evidence="3" id="KW-1185">Reference proteome</keyword>
<dbReference type="RefSeq" id="WP_116650728.1">
    <property type="nucleotide sequence ID" value="NZ_QUZK01000036.1"/>
</dbReference>
<reference evidence="2 3" key="1">
    <citation type="submission" date="2018-08" db="EMBL/GenBank/DDBJ databases">
        <title>Wenzhouxiangella salilacus sp. nov., a novel bacterium isolated from a saline lake in Xinjiang Province, China.</title>
        <authorList>
            <person name="Han S."/>
        </authorList>
    </citation>
    <scope>NUCLEOTIDE SEQUENCE [LARGE SCALE GENOMIC DNA]</scope>
    <source>
        <strain evidence="2 3">XDB06</strain>
    </source>
</reference>
<dbReference type="AlphaFoldDB" id="A0A3E1K8J8"/>
<dbReference type="InterPro" id="IPR031807">
    <property type="entry name" value="HicB-like"/>
</dbReference>
<dbReference type="EMBL" id="QUZK01000036">
    <property type="protein sequence ID" value="RFF30361.1"/>
    <property type="molecule type" value="Genomic_DNA"/>
</dbReference>
<evidence type="ECO:0000313" key="3">
    <source>
        <dbReference type="Proteomes" id="UP000260351"/>
    </source>
</evidence>
<proteinExistence type="predicted"/>
<name>A0A3E1K8J8_9GAMM</name>
<gene>
    <name evidence="2" type="ORF">DZC52_08590</name>
</gene>
<dbReference type="InterPro" id="IPR051404">
    <property type="entry name" value="TA_system_antitoxin"/>
</dbReference>